<protein>
    <submittedName>
        <fullName evidence="3">Envelope stress response membrane protein PspB</fullName>
    </submittedName>
</protein>
<dbReference type="Pfam" id="PF06667">
    <property type="entry name" value="PspB"/>
    <property type="match status" value="1"/>
</dbReference>
<keyword evidence="2" id="KW-0472">Membrane</keyword>
<name>A0ABW2INI6_9PROT</name>
<proteinExistence type="predicted"/>
<evidence type="ECO:0000313" key="3">
    <source>
        <dbReference type="EMBL" id="MFC7292548.1"/>
    </source>
</evidence>
<dbReference type="InterPro" id="IPR009554">
    <property type="entry name" value="Phageshock_PspB"/>
</dbReference>
<reference evidence="4" key="1">
    <citation type="journal article" date="2019" name="Int. J. Syst. Evol. Microbiol.">
        <title>The Global Catalogue of Microorganisms (GCM) 10K type strain sequencing project: providing services to taxonomists for standard genome sequencing and annotation.</title>
        <authorList>
            <consortium name="The Broad Institute Genomics Platform"/>
            <consortium name="The Broad Institute Genome Sequencing Center for Infectious Disease"/>
            <person name="Wu L."/>
            <person name="Ma J."/>
        </authorList>
    </citation>
    <scope>NUCLEOTIDE SEQUENCE [LARGE SCALE GENOMIC DNA]</scope>
    <source>
        <strain evidence="4">CCUG 51308</strain>
    </source>
</reference>
<keyword evidence="4" id="KW-1185">Reference proteome</keyword>
<organism evidence="3 4">
    <name type="scientific">Hirschia litorea</name>
    <dbReference type="NCBI Taxonomy" id="1199156"/>
    <lineage>
        <taxon>Bacteria</taxon>
        <taxon>Pseudomonadati</taxon>
        <taxon>Pseudomonadota</taxon>
        <taxon>Alphaproteobacteria</taxon>
        <taxon>Hyphomonadales</taxon>
        <taxon>Hyphomonadaceae</taxon>
        <taxon>Hirschia</taxon>
    </lineage>
</organism>
<sequence>MDEEILIPIIAILSIFVIFPGMCMHYFTMWRSNKGLSADDERMLEDLWRSARTMERRIETIERLIEPEGRPDATSNRRPDPLRDPGRDFDS</sequence>
<gene>
    <name evidence="3" type="primary">pspB</name>
    <name evidence="3" type="ORF">ACFQS8_13030</name>
</gene>
<feature type="region of interest" description="Disordered" evidence="1">
    <location>
        <begin position="62"/>
        <end position="91"/>
    </location>
</feature>
<dbReference type="RefSeq" id="WP_382168063.1">
    <property type="nucleotide sequence ID" value="NZ_JBHTBR010000005.1"/>
</dbReference>
<dbReference type="NCBIfam" id="TIGR02976">
    <property type="entry name" value="phageshock_pspB"/>
    <property type="match status" value="1"/>
</dbReference>
<feature type="transmembrane region" description="Helical" evidence="2">
    <location>
        <begin position="6"/>
        <end position="27"/>
    </location>
</feature>
<dbReference type="Proteomes" id="UP001596492">
    <property type="component" value="Unassembled WGS sequence"/>
</dbReference>
<accession>A0ABW2INI6</accession>
<keyword evidence="2" id="KW-0812">Transmembrane</keyword>
<dbReference type="EMBL" id="JBHTBR010000005">
    <property type="protein sequence ID" value="MFC7292548.1"/>
    <property type="molecule type" value="Genomic_DNA"/>
</dbReference>
<evidence type="ECO:0000256" key="2">
    <source>
        <dbReference type="SAM" id="Phobius"/>
    </source>
</evidence>
<comment type="caution">
    <text evidence="3">The sequence shown here is derived from an EMBL/GenBank/DDBJ whole genome shotgun (WGS) entry which is preliminary data.</text>
</comment>
<evidence type="ECO:0000256" key="1">
    <source>
        <dbReference type="SAM" id="MobiDB-lite"/>
    </source>
</evidence>
<evidence type="ECO:0000313" key="4">
    <source>
        <dbReference type="Proteomes" id="UP001596492"/>
    </source>
</evidence>
<keyword evidence="2" id="KW-1133">Transmembrane helix</keyword>